<dbReference type="AlphaFoldDB" id="A5ZU42"/>
<comment type="caution">
    <text evidence="1">The sequence shown here is derived from an EMBL/GenBank/DDBJ whole genome shotgun (WGS) entry which is preliminary data.</text>
</comment>
<evidence type="ECO:0000313" key="1">
    <source>
        <dbReference type="EMBL" id="EDM86869.1"/>
    </source>
</evidence>
<evidence type="ECO:0000313" key="2">
    <source>
        <dbReference type="Proteomes" id="UP000006002"/>
    </source>
</evidence>
<name>A5ZU42_9FIRM</name>
<accession>A5ZU42</accession>
<sequence length="44" mass="5277">MLLFVCEEKKQKPDKKCREYNEQLLISCERVDIMSSKASERQLE</sequence>
<reference evidence="1 2" key="2">
    <citation type="submission" date="2007-04" db="EMBL/GenBank/DDBJ databases">
        <title>Draft genome sequence of Ruminococcus obeum (ATCC 29174).</title>
        <authorList>
            <person name="Sudarsanam P."/>
            <person name="Ley R."/>
            <person name="Guruge J."/>
            <person name="Turnbaugh P.J."/>
            <person name="Mahowald M."/>
            <person name="Liep D."/>
            <person name="Gordon J."/>
        </authorList>
    </citation>
    <scope>NUCLEOTIDE SEQUENCE [LARGE SCALE GENOMIC DNA]</scope>
    <source>
        <strain evidence="1 2">ATCC 29174</strain>
    </source>
</reference>
<gene>
    <name evidence="1" type="ORF">RUMOBE_02525</name>
</gene>
<dbReference type="HOGENOM" id="CLU_3213106_0_0_9"/>
<dbReference type="Proteomes" id="UP000006002">
    <property type="component" value="Unassembled WGS sequence"/>
</dbReference>
<reference evidence="1 2" key="1">
    <citation type="submission" date="2007-03" db="EMBL/GenBank/DDBJ databases">
        <authorList>
            <person name="Fulton L."/>
            <person name="Clifton S."/>
            <person name="Fulton B."/>
            <person name="Xu J."/>
            <person name="Minx P."/>
            <person name="Pepin K.H."/>
            <person name="Johnson M."/>
            <person name="Thiruvilangam P."/>
            <person name="Bhonagiri V."/>
            <person name="Nash W.E."/>
            <person name="Mardis E.R."/>
            <person name="Wilson R.K."/>
        </authorList>
    </citation>
    <scope>NUCLEOTIDE SEQUENCE [LARGE SCALE GENOMIC DNA]</scope>
    <source>
        <strain evidence="1 2">ATCC 29174</strain>
    </source>
</reference>
<proteinExistence type="predicted"/>
<organism evidence="1 2">
    <name type="scientific">Blautia obeum ATCC 29174</name>
    <dbReference type="NCBI Taxonomy" id="411459"/>
    <lineage>
        <taxon>Bacteria</taxon>
        <taxon>Bacillati</taxon>
        <taxon>Bacillota</taxon>
        <taxon>Clostridia</taxon>
        <taxon>Lachnospirales</taxon>
        <taxon>Lachnospiraceae</taxon>
        <taxon>Blautia</taxon>
    </lineage>
</organism>
<protein>
    <submittedName>
        <fullName evidence="1">Uncharacterized protein</fullName>
    </submittedName>
</protein>
<dbReference type="EMBL" id="AAVO02000011">
    <property type="protein sequence ID" value="EDM86869.1"/>
    <property type="molecule type" value="Genomic_DNA"/>
</dbReference>